<name>A0A382LED8_9ZZZZ</name>
<protein>
    <submittedName>
        <fullName evidence="1">Uncharacterized protein</fullName>
    </submittedName>
</protein>
<evidence type="ECO:0000313" key="1">
    <source>
        <dbReference type="EMBL" id="SVC35224.1"/>
    </source>
</evidence>
<proteinExistence type="predicted"/>
<reference evidence="1" key="1">
    <citation type="submission" date="2018-05" db="EMBL/GenBank/DDBJ databases">
        <authorList>
            <person name="Lanie J.A."/>
            <person name="Ng W.-L."/>
            <person name="Kazmierczak K.M."/>
            <person name="Andrzejewski T.M."/>
            <person name="Davidsen T.M."/>
            <person name="Wayne K.J."/>
            <person name="Tettelin H."/>
            <person name="Glass J.I."/>
            <person name="Rusch D."/>
            <person name="Podicherti R."/>
            <person name="Tsui H.-C.T."/>
            <person name="Winkler M.E."/>
        </authorList>
    </citation>
    <scope>NUCLEOTIDE SEQUENCE</scope>
</reference>
<dbReference type="EMBL" id="UINC01086604">
    <property type="protein sequence ID" value="SVC35224.1"/>
    <property type="molecule type" value="Genomic_DNA"/>
</dbReference>
<gene>
    <name evidence="1" type="ORF">METZ01_LOCUS288078</name>
</gene>
<dbReference type="AlphaFoldDB" id="A0A382LED8"/>
<organism evidence="1">
    <name type="scientific">marine metagenome</name>
    <dbReference type="NCBI Taxonomy" id="408172"/>
    <lineage>
        <taxon>unclassified sequences</taxon>
        <taxon>metagenomes</taxon>
        <taxon>ecological metagenomes</taxon>
    </lineage>
</organism>
<sequence>MSAERVAQMLESGATPTDIAKRYPEYFIQHHAGIERLWETLNKREWRPFE</sequence>
<accession>A0A382LED8</accession>